<dbReference type="InterPro" id="IPR036390">
    <property type="entry name" value="WH_DNA-bd_sf"/>
</dbReference>
<dbReference type="Pfam" id="PF01614">
    <property type="entry name" value="IclR_C"/>
    <property type="match status" value="1"/>
</dbReference>
<dbReference type="InterPro" id="IPR005471">
    <property type="entry name" value="Tscrpt_reg_IclR_N"/>
</dbReference>
<dbReference type="PANTHER" id="PTHR30136:SF35">
    <property type="entry name" value="HTH-TYPE TRANSCRIPTIONAL REGULATOR RV1719"/>
    <property type="match status" value="1"/>
</dbReference>
<comment type="caution">
    <text evidence="6">The sequence shown here is derived from an EMBL/GenBank/DDBJ whole genome shotgun (WGS) entry which is preliminary data.</text>
</comment>
<dbReference type="InterPro" id="IPR050707">
    <property type="entry name" value="HTH_MetabolicPath_Reg"/>
</dbReference>
<evidence type="ECO:0000313" key="6">
    <source>
        <dbReference type="EMBL" id="TKI06326.1"/>
    </source>
</evidence>
<keyword evidence="1" id="KW-0805">Transcription regulation</keyword>
<dbReference type="SUPFAM" id="SSF46785">
    <property type="entry name" value="Winged helix' DNA-binding domain"/>
    <property type="match status" value="1"/>
</dbReference>
<evidence type="ECO:0000256" key="3">
    <source>
        <dbReference type="ARBA" id="ARBA00023163"/>
    </source>
</evidence>
<reference evidence="6 7" key="1">
    <citation type="submission" date="2019-04" db="EMBL/GenBank/DDBJ databases">
        <authorList>
            <person name="Li M."/>
            <person name="Gao C."/>
        </authorList>
    </citation>
    <scope>NUCLEOTIDE SEQUENCE [LARGE SCALE GENOMIC DNA]</scope>
    <source>
        <strain evidence="6 7">BGMRC 2031</strain>
    </source>
</reference>
<feature type="domain" description="HTH iclR-type" evidence="4">
    <location>
        <begin position="1"/>
        <end position="68"/>
    </location>
</feature>
<evidence type="ECO:0000259" key="4">
    <source>
        <dbReference type="PROSITE" id="PS51077"/>
    </source>
</evidence>
<dbReference type="InterPro" id="IPR029016">
    <property type="entry name" value="GAF-like_dom_sf"/>
</dbReference>
<evidence type="ECO:0000256" key="2">
    <source>
        <dbReference type="ARBA" id="ARBA00023125"/>
    </source>
</evidence>
<evidence type="ECO:0000256" key="1">
    <source>
        <dbReference type="ARBA" id="ARBA00023015"/>
    </source>
</evidence>
<dbReference type="Gene3D" id="3.30.450.40">
    <property type="match status" value="1"/>
</dbReference>
<dbReference type="PROSITE" id="PS51078">
    <property type="entry name" value="ICLR_ED"/>
    <property type="match status" value="1"/>
</dbReference>
<keyword evidence="2" id="KW-0238">DNA-binding</keyword>
<dbReference type="EMBL" id="SZPQ01000014">
    <property type="protein sequence ID" value="TKI06326.1"/>
    <property type="molecule type" value="Genomic_DNA"/>
</dbReference>
<organism evidence="6 7">
    <name type="scientific">Martelella alba</name>
    <dbReference type="NCBI Taxonomy" id="2590451"/>
    <lineage>
        <taxon>Bacteria</taxon>
        <taxon>Pseudomonadati</taxon>
        <taxon>Pseudomonadota</taxon>
        <taxon>Alphaproteobacteria</taxon>
        <taxon>Hyphomicrobiales</taxon>
        <taxon>Aurantimonadaceae</taxon>
        <taxon>Martelella</taxon>
    </lineage>
</organism>
<gene>
    <name evidence="6" type="ORF">FCN80_10830</name>
</gene>
<dbReference type="SMART" id="SM00346">
    <property type="entry name" value="HTH_ICLR"/>
    <property type="match status" value="1"/>
</dbReference>
<dbReference type="Proteomes" id="UP000305202">
    <property type="component" value="Unassembled WGS sequence"/>
</dbReference>
<evidence type="ECO:0000313" key="7">
    <source>
        <dbReference type="Proteomes" id="UP000305202"/>
    </source>
</evidence>
<dbReference type="RefSeq" id="WP_136990173.1">
    <property type="nucleotide sequence ID" value="NZ_SZPQ01000014.1"/>
</dbReference>
<dbReference type="Pfam" id="PF09339">
    <property type="entry name" value="HTH_IclR"/>
    <property type="match status" value="1"/>
</dbReference>
<feature type="domain" description="IclR-ED" evidence="5">
    <location>
        <begin position="62"/>
        <end position="250"/>
    </location>
</feature>
<protein>
    <submittedName>
        <fullName evidence="6">IclR family transcriptional regulator</fullName>
    </submittedName>
</protein>
<dbReference type="InterPro" id="IPR014757">
    <property type="entry name" value="Tscrpt_reg_IclR_C"/>
</dbReference>
<accession>A0ABY2SM49</accession>
<dbReference type="InterPro" id="IPR036388">
    <property type="entry name" value="WH-like_DNA-bd_sf"/>
</dbReference>
<keyword evidence="3" id="KW-0804">Transcription</keyword>
<dbReference type="SUPFAM" id="SSF55781">
    <property type="entry name" value="GAF domain-like"/>
    <property type="match status" value="1"/>
</dbReference>
<evidence type="ECO:0000259" key="5">
    <source>
        <dbReference type="PROSITE" id="PS51078"/>
    </source>
</evidence>
<dbReference type="Gene3D" id="1.10.10.10">
    <property type="entry name" value="Winged helix-like DNA-binding domain superfamily/Winged helix DNA-binding domain"/>
    <property type="match status" value="1"/>
</dbReference>
<keyword evidence="7" id="KW-1185">Reference proteome</keyword>
<dbReference type="PROSITE" id="PS51077">
    <property type="entry name" value="HTH_ICLR"/>
    <property type="match status" value="1"/>
</dbReference>
<proteinExistence type="predicted"/>
<dbReference type="PANTHER" id="PTHR30136">
    <property type="entry name" value="HELIX-TURN-HELIX TRANSCRIPTIONAL REGULATOR, ICLR FAMILY"/>
    <property type="match status" value="1"/>
</dbReference>
<sequence>MSTLENASAVLKLFAREDVSLRQSGLSFSDVASRLPLPKSTLSRLLIAMEGQGLLVRNPVNRLYSVGDLFLAVGSPYHAKPLVDLVAPAVERLAALHDCAGFVCVLEKEHVRITSITAGHAERPDYFAVDHLLPAAHTAAGRALLSGYAERDIIARLVPDAPAYAAFSQHGLTRLLERLTVVRRQGWSYARNETRPDYSELATALRHPLRNERVGLCLTFPSLSDSDDFPHSLLTSLKAATQSLAEKIGDDDWLRR</sequence>
<name>A0ABY2SM49_9HYPH</name>